<dbReference type="EMBL" id="KZ293674">
    <property type="protein sequence ID" value="PBK88147.1"/>
    <property type="molecule type" value="Genomic_DNA"/>
</dbReference>
<feature type="transmembrane region" description="Helical" evidence="1">
    <location>
        <begin position="138"/>
        <end position="157"/>
    </location>
</feature>
<dbReference type="AlphaFoldDB" id="A0A2H3DGD6"/>
<dbReference type="STRING" id="47427.A0A2H3DGD6"/>
<organism evidence="3 4">
    <name type="scientific">Armillaria gallica</name>
    <name type="common">Bulbous honey fungus</name>
    <name type="synonym">Armillaria bulbosa</name>
    <dbReference type="NCBI Taxonomy" id="47427"/>
    <lineage>
        <taxon>Eukaryota</taxon>
        <taxon>Fungi</taxon>
        <taxon>Dikarya</taxon>
        <taxon>Basidiomycota</taxon>
        <taxon>Agaricomycotina</taxon>
        <taxon>Agaricomycetes</taxon>
        <taxon>Agaricomycetidae</taxon>
        <taxon>Agaricales</taxon>
        <taxon>Marasmiineae</taxon>
        <taxon>Physalacriaceae</taxon>
        <taxon>Armillaria</taxon>
    </lineage>
</organism>
<evidence type="ECO:0000259" key="2">
    <source>
        <dbReference type="Pfam" id="PF20153"/>
    </source>
</evidence>
<evidence type="ECO:0000313" key="3">
    <source>
        <dbReference type="EMBL" id="PBK88147.1"/>
    </source>
</evidence>
<keyword evidence="1" id="KW-1133">Transmembrane helix</keyword>
<sequence length="829" mass="93797">MASNPPPNCLPEHQAVNSAFANSTETSSSWKADTSFPAEHTTCDANALPYPCCGSHGNTLPNGIQRSDVATYECARIAQKYDEGACKDWKEEIDTLFIFAGLFSAVATAFLIDSYKWLLNTDSDTAFLPTQVQKRINVYWFLSLLLALSSASTGMLCKQWLREYIRDAGRSSKDALCVRQMRLEGLSAWKVQGIISTIPLLLQIALVLFFIGVLELLWPLEKTVAIPCTVIAAFMTSFFLFTTLAPSTQYCYVILRRSLASLPPQCPYKSPQAWLLVSLLNRIFCWLTTVRRKIFHRRSTWSRSDLLGPKLARRCSSWSKFDLYWVKDNADTDASVISGPTVEHYLGRCISWLMRHFDSPNLQNSLYHLFWNSIQSYDQRTHVHLALAKNHDPDRFRRRNIGIVSSNLELITSLVEEKSDELLFEAMEKREDHFRVSSGALEVLVQAFREWSACSWDTRFISRCNANFSAASLLYLSERSGLAGLQHCVRLIKAHLTHPDVNDYNFIIPPGVHAPFNAHIVAVMSGVEFLNTSETGLEGDLYECARLLLSNDYYLSVTPDNFSIKGDLRELHQNGTDDSSSERLDDQQKLIKPVLVEALWMAKRASSHIPTLPPYTLPYLPQILHFLLKKASIVQTQSQYVSMLMTDMGRYLNELHSTKLGMPVMARRDHIRAFMNLAIQEFQEHVTTESANCHHLDLHSYPEILTFIQRLQNSAALLNVREDRAEWRDLLERCGLEDPPSDSILLEEIASIPLPPDDLETDLEAISAQLALHGVNIPHLLGECQKIQTFLSTALVNMESENSQSGSPRGLNRRLLHILRHSKRDGGSS</sequence>
<dbReference type="InParanoid" id="A0A2H3DGD6"/>
<dbReference type="Pfam" id="PF20153">
    <property type="entry name" value="DUF6535"/>
    <property type="match status" value="1"/>
</dbReference>
<feature type="domain" description="DUF6535" evidence="2">
    <location>
        <begin position="74"/>
        <end position="219"/>
    </location>
</feature>
<accession>A0A2H3DGD6</accession>
<keyword evidence="1" id="KW-0812">Transmembrane</keyword>
<keyword evidence="4" id="KW-1185">Reference proteome</keyword>
<feature type="transmembrane region" description="Helical" evidence="1">
    <location>
        <begin position="200"/>
        <end position="218"/>
    </location>
</feature>
<dbReference type="Proteomes" id="UP000217790">
    <property type="component" value="Unassembled WGS sequence"/>
</dbReference>
<evidence type="ECO:0000313" key="4">
    <source>
        <dbReference type="Proteomes" id="UP000217790"/>
    </source>
</evidence>
<evidence type="ECO:0000256" key="1">
    <source>
        <dbReference type="SAM" id="Phobius"/>
    </source>
</evidence>
<reference evidence="4" key="1">
    <citation type="journal article" date="2017" name="Nat. Ecol. Evol.">
        <title>Genome expansion and lineage-specific genetic innovations in the forest pathogenic fungi Armillaria.</title>
        <authorList>
            <person name="Sipos G."/>
            <person name="Prasanna A.N."/>
            <person name="Walter M.C."/>
            <person name="O'Connor E."/>
            <person name="Balint B."/>
            <person name="Krizsan K."/>
            <person name="Kiss B."/>
            <person name="Hess J."/>
            <person name="Varga T."/>
            <person name="Slot J."/>
            <person name="Riley R."/>
            <person name="Boka B."/>
            <person name="Rigling D."/>
            <person name="Barry K."/>
            <person name="Lee J."/>
            <person name="Mihaltcheva S."/>
            <person name="LaButti K."/>
            <person name="Lipzen A."/>
            <person name="Waldron R."/>
            <person name="Moloney N.M."/>
            <person name="Sperisen C."/>
            <person name="Kredics L."/>
            <person name="Vagvoelgyi C."/>
            <person name="Patrignani A."/>
            <person name="Fitzpatrick D."/>
            <person name="Nagy I."/>
            <person name="Doyle S."/>
            <person name="Anderson J.B."/>
            <person name="Grigoriev I.V."/>
            <person name="Gueldener U."/>
            <person name="Muensterkoetter M."/>
            <person name="Nagy L.G."/>
        </authorList>
    </citation>
    <scope>NUCLEOTIDE SEQUENCE [LARGE SCALE GENOMIC DNA]</scope>
    <source>
        <strain evidence="4">Ar21-2</strain>
    </source>
</reference>
<gene>
    <name evidence="3" type="ORF">ARMGADRAFT_434205</name>
</gene>
<name>A0A2H3DGD6_ARMGA</name>
<protein>
    <recommendedName>
        <fullName evidence="2">DUF6535 domain-containing protein</fullName>
    </recommendedName>
</protein>
<keyword evidence="1" id="KW-0472">Membrane</keyword>
<dbReference type="OrthoDB" id="2950045at2759"/>
<dbReference type="InterPro" id="IPR045338">
    <property type="entry name" value="DUF6535"/>
</dbReference>
<feature type="transmembrane region" description="Helical" evidence="1">
    <location>
        <begin position="96"/>
        <end position="118"/>
    </location>
</feature>
<feature type="transmembrane region" description="Helical" evidence="1">
    <location>
        <begin position="224"/>
        <end position="252"/>
    </location>
</feature>
<proteinExistence type="predicted"/>